<feature type="chain" id="PRO_5026807919" evidence="1">
    <location>
        <begin position="23"/>
        <end position="84"/>
    </location>
</feature>
<protein>
    <submittedName>
        <fullName evidence="2">EF-hand domain-containing protein</fullName>
    </submittedName>
</protein>
<dbReference type="InterPro" id="IPR018247">
    <property type="entry name" value="EF_Hand_1_Ca_BS"/>
</dbReference>
<dbReference type="Proteomes" id="UP000479043">
    <property type="component" value="Unassembled WGS sequence"/>
</dbReference>
<dbReference type="SUPFAM" id="SSF47473">
    <property type="entry name" value="EF-hand"/>
    <property type="match status" value="1"/>
</dbReference>
<sequence length="84" mass="8659">MRIATRLSTAAIALTLASPVLAEGIDASLDTDGDGAYSFAELSAAFPDLAEESFTQFDASADGLLDAQEVAEMKKAGAFPMKDG</sequence>
<name>A0A6L8LIK9_9RHOB</name>
<feature type="signal peptide" evidence="1">
    <location>
        <begin position="1"/>
        <end position="22"/>
    </location>
</feature>
<evidence type="ECO:0000256" key="1">
    <source>
        <dbReference type="SAM" id="SignalP"/>
    </source>
</evidence>
<gene>
    <name evidence="2" type="ORF">GR167_10750</name>
</gene>
<proteinExistence type="predicted"/>
<evidence type="ECO:0000313" key="2">
    <source>
        <dbReference type="EMBL" id="MYM55784.1"/>
    </source>
</evidence>
<dbReference type="AlphaFoldDB" id="A0A6L8LIK9"/>
<keyword evidence="1" id="KW-0732">Signal</keyword>
<evidence type="ECO:0000313" key="3">
    <source>
        <dbReference type="Proteomes" id="UP000479043"/>
    </source>
</evidence>
<reference evidence="2 3" key="1">
    <citation type="submission" date="2020-01" db="EMBL/GenBank/DDBJ databases">
        <authorList>
            <person name="Chen S."/>
        </authorList>
    </citation>
    <scope>NUCLEOTIDE SEQUENCE [LARGE SCALE GENOMIC DNA]</scope>
    <source>
        <strain evidence="2 3">GS-10</strain>
    </source>
</reference>
<dbReference type="RefSeq" id="WP_160973498.1">
    <property type="nucleotide sequence ID" value="NZ_WWEN01000004.1"/>
</dbReference>
<dbReference type="EMBL" id="WWEN01000004">
    <property type="protein sequence ID" value="MYM55784.1"/>
    <property type="molecule type" value="Genomic_DNA"/>
</dbReference>
<keyword evidence="3" id="KW-1185">Reference proteome</keyword>
<accession>A0A6L8LIK9</accession>
<organism evidence="2 3">
    <name type="scientific">Thalassovita mangrovi</name>
    <dbReference type="NCBI Taxonomy" id="2692236"/>
    <lineage>
        <taxon>Bacteria</taxon>
        <taxon>Pseudomonadati</taxon>
        <taxon>Pseudomonadota</taxon>
        <taxon>Alphaproteobacteria</taxon>
        <taxon>Rhodobacterales</taxon>
        <taxon>Roseobacteraceae</taxon>
        <taxon>Thalassovita</taxon>
    </lineage>
</organism>
<dbReference type="Gene3D" id="1.10.238.10">
    <property type="entry name" value="EF-hand"/>
    <property type="match status" value="1"/>
</dbReference>
<dbReference type="PROSITE" id="PS00018">
    <property type="entry name" value="EF_HAND_1"/>
    <property type="match status" value="1"/>
</dbReference>
<comment type="caution">
    <text evidence="2">The sequence shown here is derived from an EMBL/GenBank/DDBJ whole genome shotgun (WGS) entry which is preliminary data.</text>
</comment>
<dbReference type="InterPro" id="IPR011992">
    <property type="entry name" value="EF-hand-dom_pair"/>
</dbReference>